<dbReference type="EMBL" id="CP020880">
    <property type="protein sequence ID" value="ART78118.1"/>
    <property type="molecule type" value="Genomic_DNA"/>
</dbReference>
<proteinExistence type="predicted"/>
<feature type="transmembrane region" description="Helical" evidence="1">
    <location>
        <begin position="145"/>
        <end position="167"/>
    </location>
</feature>
<dbReference type="RefSeq" id="WP_088019610.1">
    <property type="nucleotide sequence ID" value="NZ_CP020880.1"/>
</dbReference>
<keyword evidence="1" id="KW-1133">Transmembrane helix</keyword>
<evidence type="ECO:0008006" key="4">
    <source>
        <dbReference type="Google" id="ProtNLM"/>
    </source>
</evidence>
<feature type="transmembrane region" description="Helical" evidence="1">
    <location>
        <begin position="67"/>
        <end position="86"/>
    </location>
</feature>
<reference evidence="2 3" key="1">
    <citation type="submission" date="2017-04" db="EMBL/GenBank/DDBJ databases">
        <title>Complete Genome Sequence of the Bacillus horikoshii 20a strain from Cuatro Cienegas, Coahuila, Mexico.</title>
        <authorList>
            <person name="Zarza E."/>
            <person name="Alcaraz L.D."/>
            <person name="Aguilar-Salinas B."/>
            <person name="Islas A."/>
            <person name="Olmedo-Alvarez G."/>
        </authorList>
    </citation>
    <scope>NUCLEOTIDE SEQUENCE [LARGE SCALE GENOMIC DNA]</scope>
    <source>
        <strain evidence="2 3">20a</strain>
    </source>
</reference>
<evidence type="ECO:0000256" key="1">
    <source>
        <dbReference type="SAM" id="Phobius"/>
    </source>
</evidence>
<evidence type="ECO:0000313" key="2">
    <source>
        <dbReference type="EMBL" id="ART78118.1"/>
    </source>
</evidence>
<keyword evidence="1" id="KW-0472">Membrane</keyword>
<feature type="transmembrane region" description="Helical" evidence="1">
    <location>
        <begin position="29"/>
        <end position="47"/>
    </location>
</feature>
<name>A0ABM6KNQ1_9BACI</name>
<feature type="transmembrane region" description="Helical" evidence="1">
    <location>
        <begin position="107"/>
        <end position="133"/>
    </location>
</feature>
<keyword evidence="1" id="KW-0812">Transmembrane</keyword>
<dbReference type="GeneID" id="96740619"/>
<keyword evidence="3" id="KW-1185">Reference proteome</keyword>
<gene>
    <name evidence="2" type="ORF">B4U37_19660</name>
</gene>
<protein>
    <recommendedName>
        <fullName evidence="4">Gustatory receptor</fullName>
    </recommendedName>
</protein>
<sequence length="254" mass="29905">MHKKISFGEFSNRTNLRHNPFFHLYKPEAYYSFLLSMIFTVIVYYFLTSNESNLSYVSDTTKNIVLNSSFALIGVLGFLISGLAILTGTVNTKVVDKLHHNNKYENLMSIFFSFYHLGTVVGGYIILFILIYFVLSINFHPVYLIWIYIILGFVLSYGLFFIIFYSVHLLKSSIAIFEISYKYSIESRDQNIFESGEFFDLRLDAILLSMLKKDILNKTEFKSYLEECIETQYDFLSEDKKEELKKKCRKYYNF</sequence>
<accession>A0ABM6KNQ1</accession>
<dbReference type="Proteomes" id="UP000195573">
    <property type="component" value="Chromosome"/>
</dbReference>
<evidence type="ECO:0000313" key="3">
    <source>
        <dbReference type="Proteomes" id="UP000195573"/>
    </source>
</evidence>
<organism evidence="2 3">
    <name type="scientific">Sutcliffiella horikoshii</name>
    <dbReference type="NCBI Taxonomy" id="79883"/>
    <lineage>
        <taxon>Bacteria</taxon>
        <taxon>Bacillati</taxon>
        <taxon>Bacillota</taxon>
        <taxon>Bacilli</taxon>
        <taxon>Bacillales</taxon>
        <taxon>Bacillaceae</taxon>
        <taxon>Sutcliffiella</taxon>
    </lineage>
</organism>